<dbReference type="AlphaFoldDB" id="A0A9P6NY30"/>
<feature type="compositionally biased region" description="Basic and acidic residues" evidence="1">
    <location>
        <begin position="51"/>
        <end position="63"/>
    </location>
</feature>
<evidence type="ECO:0000313" key="2">
    <source>
        <dbReference type="EMBL" id="KAG0152448.1"/>
    </source>
</evidence>
<feature type="compositionally biased region" description="Polar residues" evidence="1">
    <location>
        <begin position="24"/>
        <end position="37"/>
    </location>
</feature>
<dbReference type="EMBL" id="MU167208">
    <property type="protein sequence ID" value="KAG0152448.1"/>
    <property type="molecule type" value="Genomic_DNA"/>
</dbReference>
<sequence>MTIPPAKPPALQTPLRPTDLGLATNKQISLEPSKSPCSSPLTSLMSESESEESKPQRSEMKKSKRSENLEWYAFLHISSDMSEMRDYPVLGDQFKSAREFERACLMASWPRGHSMHIKSITQSAARTKRVFSCVTDIRRKEITIRSLGIMCHRFPRVVGSKYPSVFLHLNHQNSK</sequence>
<reference evidence="2" key="1">
    <citation type="submission" date="2013-11" db="EMBL/GenBank/DDBJ databases">
        <title>Genome sequence of the fusiform rust pathogen reveals effectors for host alternation and coevolution with pine.</title>
        <authorList>
            <consortium name="DOE Joint Genome Institute"/>
            <person name="Smith K."/>
            <person name="Pendleton A."/>
            <person name="Kubisiak T."/>
            <person name="Anderson C."/>
            <person name="Salamov A."/>
            <person name="Aerts A."/>
            <person name="Riley R."/>
            <person name="Clum A."/>
            <person name="Lindquist E."/>
            <person name="Ence D."/>
            <person name="Campbell M."/>
            <person name="Kronenberg Z."/>
            <person name="Feau N."/>
            <person name="Dhillon B."/>
            <person name="Hamelin R."/>
            <person name="Burleigh J."/>
            <person name="Smith J."/>
            <person name="Yandell M."/>
            <person name="Nelson C."/>
            <person name="Grigoriev I."/>
            <person name="Davis J."/>
        </authorList>
    </citation>
    <scope>NUCLEOTIDE SEQUENCE</scope>
    <source>
        <strain evidence="2">G11</strain>
    </source>
</reference>
<keyword evidence="3" id="KW-1185">Reference proteome</keyword>
<organism evidence="2 3">
    <name type="scientific">Cronartium quercuum f. sp. fusiforme G11</name>
    <dbReference type="NCBI Taxonomy" id="708437"/>
    <lineage>
        <taxon>Eukaryota</taxon>
        <taxon>Fungi</taxon>
        <taxon>Dikarya</taxon>
        <taxon>Basidiomycota</taxon>
        <taxon>Pucciniomycotina</taxon>
        <taxon>Pucciniomycetes</taxon>
        <taxon>Pucciniales</taxon>
        <taxon>Coleosporiaceae</taxon>
        <taxon>Cronartium</taxon>
    </lineage>
</organism>
<accession>A0A9P6NY30</accession>
<feature type="compositionally biased region" description="Low complexity" evidence="1">
    <location>
        <begin position="38"/>
        <end position="47"/>
    </location>
</feature>
<gene>
    <name evidence="2" type="ORF">CROQUDRAFT_144865</name>
</gene>
<name>A0A9P6NY30_9BASI</name>
<evidence type="ECO:0000313" key="3">
    <source>
        <dbReference type="Proteomes" id="UP000886653"/>
    </source>
</evidence>
<dbReference type="Proteomes" id="UP000886653">
    <property type="component" value="Unassembled WGS sequence"/>
</dbReference>
<feature type="region of interest" description="Disordered" evidence="1">
    <location>
        <begin position="1"/>
        <end position="63"/>
    </location>
</feature>
<comment type="caution">
    <text evidence="2">The sequence shown here is derived from an EMBL/GenBank/DDBJ whole genome shotgun (WGS) entry which is preliminary data.</text>
</comment>
<proteinExistence type="predicted"/>
<protein>
    <submittedName>
        <fullName evidence="2">Uncharacterized protein</fullName>
    </submittedName>
</protein>
<evidence type="ECO:0000256" key="1">
    <source>
        <dbReference type="SAM" id="MobiDB-lite"/>
    </source>
</evidence>